<evidence type="ECO:0000256" key="1">
    <source>
        <dbReference type="SAM" id="MobiDB-lite"/>
    </source>
</evidence>
<dbReference type="EC" id="2.3.1.122" evidence="3"/>
<organism evidence="3 4">
    <name type="scientific">Corynebacterium occultum</name>
    <dbReference type="NCBI Taxonomy" id="2675219"/>
    <lineage>
        <taxon>Bacteria</taxon>
        <taxon>Bacillati</taxon>
        <taxon>Actinomycetota</taxon>
        <taxon>Actinomycetes</taxon>
        <taxon>Mycobacteriales</taxon>
        <taxon>Corynebacteriaceae</taxon>
        <taxon>Corynebacterium</taxon>
    </lineage>
</organism>
<keyword evidence="3" id="KW-0012">Acyltransferase</keyword>
<dbReference type="Pfam" id="PF00756">
    <property type="entry name" value="Esterase"/>
    <property type="match status" value="1"/>
</dbReference>
<dbReference type="PANTHER" id="PTHR48098">
    <property type="entry name" value="ENTEROCHELIN ESTERASE-RELATED"/>
    <property type="match status" value="1"/>
</dbReference>
<dbReference type="PANTHER" id="PTHR48098:SF1">
    <property type="entry name" value="DIACYLGLYCEROL ACYLTRANSFERASE_MYCOLYLTRANSFERASE AG85A"/>
    <property type="match status" value="1"/>
</dbReference>
<dbReference type="Proteomes" id="UP000424462">
    <property type="component" value="Chromosome"/>
</dbReference>
<feature type="signal peptide" evidence="2">
    <location>
        <begin position="1"/>
        <end position="26"/>
    </location>
</feature>
<dbReference type="AlphaFoldDB" id="A0A6B8WNQ3"/>
<dbReference type="SUPFAM" id="SSF53474">
    <property type="entry name" value="alpha/beta-Hydrolases"/>
    <property type="match status" value="1"/>
</dbReference>
<evidence type="ECO:0000256" key="2">
    <source>
        <dbReference type="SAM" id="SignalP"/>
    </source>
</evidence>
<keyword evidence="4" id="KW-1185">Reference proteome</keyword>
<gene>
    <name evidence="3" type="primary">fbpA4</name>
    <name evidence="3" type="ORF">COCCU_10395</name>
</gene>
<dbReference type="KEGG" id="cok:COCCU_10395"/>
<accession>A0A6B8WNQ3</accession>
<evidence type="ECO:0000313" key="4">
    <source>
        <dbReference type="Proteomes" id="UP000424462"/>
    </source>
</evidence>
<dbReference type="EMBL" id="CP046455">
    <property type="protein sequence ID" value="QGU07998.1"/>
    <property type="molecule type" value="Genomic_DNA"/>
</dbReference>
<sequence precursor="true">MVSRSWSIISTGLALSLTLGAGPALAQSTGSDEGSSAPLSSGSSLGSSSGQDDGEGSTTGSAASSDQEDLADLTRDLIDLYSGSSAANSGSSLRALTSSLEATGSSQISLPESMVIIAGDYPKPLDESIQTPELISRVPEGDRLERWTIASPAMARNVEVQVLRSADTTTPAPMLYLLDGVDAARDSNWLDSGRAGSFFENENVTLIMPTEARASMYSDWVSDDPNLGRHMWETFLAEELPPILEAEPELNFNGKRAIGGISMGATGAVHLANTRPELYSAVFGLSGCYSTLDSLGRQTAQLTLGTRGGDVENMWGPYGSETWVEHDVTANPEGLRDMAVYLASANGEYDDVDRHNYGNTALIDMPLGMILEQGSMLCTQDLDEAMKNHGMEHQVVEYFDSGVHAWRNFRAQLTPAWDSVKDALY</sequence>
<dbReference type="InterPro" id="IPR050583">
    <property type="entry name" value="Mycobacterial_A85_antigen"/>
</dbReference>
<dbReference type="InterPro" id="IPR029058">
    <property type="entry name" value="AB_hydrolase_fold"/>
</dbReference>
<protein>
    <submittedName>
        <fullName evidence="3">Diacylglycerol acyltransferase/mycolyltransferase Ag85A</fullName>
        <ecNumber evidence="3">2.3.1.122</ecNumber>
    </submittedName>
</protein>
<evidence type="ECO:0000313" key="3">
    <source>
        <dbReference type="EMBL" id="QGU07998.1"/>
    </source>
</evidence>
<dbReference type="Gene3D" id="3.40.50.1820">
    <property type="entry name" value="alpha/beta hydrolase"/>
    <property type="match status" value="1"/>
</dbReference>
<dbReference type="InterPro" id="IPR000801">
    <property type="entry name" value="Esterase-like"/>
</dbReference>
<keyword evidence="2" id="KW-0732">Signal</keyword>
<name>A0A6B8WNQ3_9CORY</name>
<dbReference type="RefSeq" id="WP_231598740.1">
    <property type="nucleotide sequence ID" value="NZ_CP046455.1"/>
</dbReference>
<feature type="region of interest" description="Disordered" evidence="1">
    <location>
        <begin position="24"/>
        <end position="68"/>
    </location>
</feature>
<keyword evidence="3" id="KW-0808">Transferase</keyword>
<feature type="chain" id="PRO_5025409245" evidence="2">
    <location>
        <begin position="27"/>
        <end position="425"/>
    </location>
</feature>
<dbReference type="GO" id="GO:0050348">
    <property type="term" value="F:trehalose O-mycolyltransferase activity"/>
    <property type="evidence" value="ECO:0007669"/>
    <property type="project" value="UniProtKB-EC"/>
</dbReference>
<proteinExistence type="predicted"/>
<reference evidence="3 4" key="1">
    <citation type="submission" date="2019-11" db="EMBL/GenBank/DDBJ databases">
        <title>Complete genome sequence of Corynebacterium kalinowskii 1959, a novel Corynebacterium species isolated from soil of a small paddock in Vilsendorf, Germany.</title>
        <authorList>
            <person name="Schaffert L."/>
            <person name="Ruwe M."/>
            <person name="Milse J."/>
            <person name="Hanuschka K."/>
            <person name="Ortseifen V."/>
            <person name="Droste J."/>
            <person name="Brandt D."/>
            <person name="Schlueter L."/>
            <person name="Kutter Y."/>
            <person name="Vinke S."/>
            <person name="Viehoefer P."/>
            <person name="Jacob L."/>
            <person name="Luebke N.-C."/>
            <person name="Schulte-Berndt E."/>
            <person name="Hain C."/>
            <person name="Linder M."/>
            <person name="Schmidt P."/>
            <person name="Wollenschlaeger L."/>
            <person name="Luttermann T."/>
            <person name="Thieme E."/>
            <person name="Hassa J."/>
            <person name="Haak M."/>
            <person name="Wittchen M."/>
            <person name="Mentz A."/>
            <person name="Persicke M."/>
            <person name="Busche T."/>
            <person name="Ruckert C."/>
        </authorList>
    </citation>
    <scope>NUCLEOTIDE SEQUENCE [LARGE SCALE GENOMIC DNA]</scope>
    <source>
        <strain evidence="3 4">2039</strain>
    </source>
</reference>
<feature type="compositionally biased region" description="Low complexity" evidence="1">
    <location>
        <begin position="24"/>
        <end position="65"/>
    </location>
</feature>